<keyword evidence="3" id="KW-0121">Carboxypeptidase</keyword>
<proteinExistence type="inferred from homology"/>
<sequence>MDLPKQKLLDTKKLDRFIKDHPMLKGAICGIHICDAESGDTIYAHLADVRLHPASNMKLLTASAALHVLGKDYTFLTEIWLNGNIVDHVLQGDLYIRGKGDPTLLPEDLDAFAKQIYHQLGIHEISGDIIADDTWYDSIRLSPDMMWLDEHCYYGAQVSALTLSPNTDFDAGSIIVTVSPGKSVGDPAKISLSPETAYVKIENRSTTVKHETGENELEIVRKHGENVITINGNIQLNQEAIKEWIAVWEPTDYCLCAFTEKLKQTGVHIKGITKTGRIPENANLVIRHESIPLNQLLISFMKLSNNGHAETLVKEMGRISKGEGSWEKGMEVLIDTVSGFGIDTEKVLLRDGSGISHVNLIAAEQLTSLLFHVQSQSWFPILYNSLPIGGRKERMVGGTLRERLEGMTVYAKTGTIFGVSTLSGYLQTSSKQRLIFSIMLNNLLDEDSGPEFEDAFLRLVDEMID</sequence>
<dbReference type="PRINTS" id="PR00922">
    <property type="entry name" value="DADACBPTASE3"/>
</dbReference>
<keyword evidence="4" id="KW-1185">Reference proteome</keyword>
<dbReference type="Gene3D" id="3.50.80.20">
    <property type="entry name" value="D-Ala-D-Ala carboxypeptidase C, peptidase S13"/>
    <property type="match status" value="1"/>
</dbReference>
<organism evidence="3 4">
    <name type="scientific">Tigheibacillus jepli</name>
    <dbReference type="NCBI Taxonomy" id="3035914"/>
    <lineage>
        <taxon>Bacteria</taxon>
        <taxon>Bacillati</taxon>
        <taxon>Bacillota</taxon>
        <taxon>Bacilli</taxon>
        <taxon>Bacillales</taxon>
        <taxon>Bacillaceae</taxon>
        <taxon>Tigheibacillus</taxon>
    </lineage>
</organism>
<dbReference type="PANTHER" id="PTHR30023">
    <property type="entry name" value="D-ALANYL-D-ALANINE CARBOXYPEPTIDASE"/>
    <property type="match status" value="1"/>
</dbReference>
<dbReference type="RefSeq" id="WP_306066209.1">
    <property type="nucleotide sequence ID" value="NZ_JAROCA020000001.1"/>
</dbReference>
<protein>
    <submittedName>
        <fullName evidence="3">D-alanyl-D-alanine carboxypeptidase/D-alanyl-D-alanine-endopeptidase</fullName>
        <ecNumber evidence="3">3.4.16.4</ecNumber>
    </submittedName>
</protein>
<name>A0ABU5CKN3_9BACI</name>
<dbReference type="NCBIfam" id="TIGR00666">
    <property type="entry name" value="PBP4"/>
    <property type="match status" value="1"/>
</dbReference>
<reference evidence="3 4" key="1">
    <citation type="submission" date="2023-10" db="EMBL/GenBank/DDBJ databases">
        <title>179-bfca-hs.</title>
        <authorList>
            <person name="Miliotis G."/>
            <person name="Sengupta P."/>
            <person name="Hameed A."/>
            <person name="Chuvochina M."/>
            <person name="Mcdonagh F."/>
            <person name="Simpson A.C."/>
            <person name="Singh N.K."/>
            <person name="Rekha P.D."/>
            <person name="Raman K."/>
            <person name="Hugenholtz P."/>
            <person name="Venkateswaran K."/>
        </authorList>
    </citation>
    <scope>NUCLEOTIDE SEQUENCE [LARGE SCALE GENOMIC DNA]</scope>
    <source>
        <strain evidence="3 4">179-BFC-A-HS</strain>
    </source>
</reference>
<evidence type="ECO:0000313" key="3">
    <source>
        <dbReference type="EMBL" id="MDY0406073.1"/>
    </source>
</evidence>
<keyword evidence="2 3" id="KW-0378">Hydrolase</keyword>
<dbReference type="EMBL" id="JAROCA020000001">
    <property type="protein sequence ID" value="MDY0406073.1"/>
    <property type="molecule type" value="Genomic_DNA"/>
</dbReference>
<evidence type="ECO:0000313" key="4">
    <source>
        <dbReference type="Proteomes" id="UP001228376"/>
    </source>
</evidence>
<evidence type="ECO:0000256" key="1">
    <source>
        <dbReference type="ARBA" id="ARBA00006096"/>
    </source>
</evidence>
<accession>A0ABU5CKN3</accession>
<evidence type="ECO:0000256" key="2">
    <source>
        <dbReference type="ARBA" id="ARBA00022801"/>
    </source>
</evidence>
<keyword evidence="3" id="KW-0645">Protease</keyword>
<dbReference type="InterPro" id="IPR012338">
    <property type="entry name" value="Beta-lactam/transpept-like"/>
</dbReference>
<dbReference type="Gene3D" id="3.40.710.10">
    <property type="entry name" value="DD-peptidase/beta-lactamase superfamily"/>
    <property type="match status" value="2"/>
</dbReference>
<dbReference type="Pfam" id="PF02113">
    <property type="entry name" value="Peptidase_S13"/>
    <property type="match status" value="1"/>
</dbReference>
<dbReference type="PANTHER" id="PTHR30023:SF0">
    <property type="entry name" value="PENICILLIN-SENSITIVE CARBOXYPEPTIDASE A"/>
    <property type="match status" value="1"/>
</dbReference>
<dbReference type="InterPro" id="IPR000667">
    <property type="entry name" value="Peptidase_S13"/>
</dbReference>
<dbReference type="EC" id="3.4.16.4" evidence="3"/>
<gene>
    <name evidence="3" type="primary">dacB</name>
    <name evidence="3" type="ORF">P5G51_012340</name>
</gene>
<comment type="similarity">
    <text evidence="1">Belongs to the peptidase S13 family.</text>
</comment>
<dbReference type="SUPFAM" id="SSF56601">
    <property type="entry name" value="beta-lactamase/transpeptidase-like"/>
    <property type="match status" value="1"/>
</dbReference>
<comment type="caution">
    <text evidence="3">The sequence shown here is derived from an EMBL/GenBank/DDBJ whole genome shotgun (WGS) entry which is preliminary data.</text>
</comment>
<dbReference type="GO" id="GO:0009002">
    <property type="term" value="F:serine-type D-Ala-D-Ala carboxypeptidase activity"/>
    <property type="evidence" value="ECO:0007669"/>
    <property type="project" value="UniProtKB-EC"/>
</dbReference>
<dbReference type="Proteomes" id="UP001228376">
    <property type="component" value="Unassembled WGS sequence"/>
</dbReference>